<dbReference type="Proteomes" id="UP000806528">
    <property type="component" value="Unassembled WGS sequence"/>
</dbReference>
<organism evidence="2 3">
    <name type="scientific">Nocardiopsis coralli</name>
    <dbReference type="NCBI Taxonomy" id="2772213"/>
    <lineage>
        <taxon>Bacteria</taxon>
        <taxon>Bacillati</taxon>
        <taxon>Actinomycetota</taxon>
        <taxon>Actinomycetes</taxon>
        <taxon>Streptosporangiales</taxon>
        <taxon>Nocardiopsidaceae</taxon>
        <taxon>Nocardiopsis</taxon>
    </lineage>
</organism>
<keyword evidence="2" id="KW-0808">Transferase</keyword>
<dbReference type="InterPro" id="IPR013216">
    <property type="entry name" value="Methyltransf_11"/>
</dbReference>
<keyword evidence="3" id="KW-1185">Reference proteome</keyword>
<evidence type="ECO:0000313" key="3">
    <source>
        <dbReference type="Proteomes" id="UP000806528"/>
    </source>
</evidence>
<dbReference type="GO" id="GO:0008168">
    <property type="term" value="F:methyltransferase activity"/>
    <property type="evidence" value="ECO:0007669"/>
    <property type="project" value="UniProtKB-KW"/>
</dbReference>
<dbReference type="PANTHER" id="PTHR45036:SF1">
    <property type="entry name" value="METHYLTRANSFERASE LIKE 7A"/>
    <property type="match status" value="1"/>
</dbReference>
<dbReference type="RefSeq" id="WP_193121171.1">
    <property type="nucleotide sequence ID" value="NZ_JADBGI010000005.1"/>
</dbReference>
<sequence length="200" mass="22073">MDDEVRRAYDAYAPRYDRETGWYERVMLGDGRAWACSQARGVTLEVGVGTGRNLEHYPSSVRLIGLDLSTGMLARARARLPHPSSALVAGDAHHLPLRPGSVDTVVCTLTLSSVPDLHLTLREIRRVLDHGGRLVSLGHVASPHRPVLALQRALDRVAATRAPDEQARDTTAALRTADFEVLYRRTTRWGIIERLTAAPL</sequence>
<evidence type="ECO:0000259" key="1">
    <source>
        <dbReference type="Pfam" id="PF08241"/>
    </source>
</evidence>
<feature type="domain" description="Methyltransferase type 11" evidence="1">
    <location>
        <begin position="44"/>
        <end position="135"/>
    </location>
</feature>
<protein>
    <submittedName>
        <fullName evidence="2">Class I SAM-dependent methyltransferase</fullName>
    </submittedName>
</protein>
<proteinExistence type="predicted"/>
<accession>A0ABR9P401</accession>
<dbReference type="CDD" id="cd02440">
    <property type="entry name" value="AdoMet_MTases"/>
    <property type="match status" value="1"/>
</dbReference>
<dbReference type="EMBL" id="JADBGI010000005">
    <property type="protein sequence ID" value="MBE2998530.1"/>
    <property type="molecule type" value="Genomic_DNA"/>
</dbReference>
<dbReference type="Gene3D" id="3.40.50.150">
    <property type="entry name" value="Vaccinia Virus protein VP39"/>
    <property type="match status" value="1"/>
</dbReference>
<dbReference type="PANTHER" id="PTHR45036">
    <property type="entry name" value="METHYLTRANSFERASE LIKE 7B"/>
    <property type="match status" value="1"/>
</dbReference>
<evidence type="ECO:0000313" key="2">
    <source>
        <dbReference type="EMBL" id="MBE2998530.1"/>
    </source>
</evidence>
<reference evidence="2 3" key="1">
    <citation type="submission" date="2020-09" db="EMBL/GenBank/DDBJ databases">
        <title>Diversity and distribution of actinomycetes associated with coral in the coast of Hainan.</title>
        <authorList>
            <person name="Li F."/>
        </authorList>
    </citation>
    <scope>NUCLEOTIDE SEQUENCE [LARGE SCALE GENOMIC DNA]</scope>
    <source>
        <strain evidence="2 3">HNM0947</strain>
    </source>
</reference>
<dbReference type="SUPFAM" id="SSF53335">
    <property type="entry name" value="S-adenosyl-L-methionine-dependent methyltransferases"/>
    <property type="match status" value="1"/>
</dbReference>
<dbReference type="Pfam" id="PF08241">
    <property type="entry name" value="Methyltransf_11"/>
    <property type="match status" value="1"/>
</dbReference>
<comment type="caution">
    <text evidence="2">The sequence shown here is derived from an EMBL/GenBank/DDBJ whole genome shotgun (WGS) entry which is preliminary data.</text>
</comment>
<keyword evidence="2" id="KW-0489">Methyltransferase</keyword>
<dbReference type="GO" id="GO:0032259">
    <property type="term" value="P:methylation"/>
    <property type="evidence" value="ECO:0007669"/>
    <property type="project" value="UniProtKB-KW"/>
</dbReference>
<dbReference type="InterPro" id="IPR052356">
    <property type="entry name" value="Thiol_S-MT"/>
</dbReference>
<dbReference type="InterPro" id="IPR029063">
    <property type="entry name" value="SAM-dependent_MTases_sf"/>
</dbReference>
<gene>
    <name evidence="2" type="ORF">IDM40_07415</name>
</gene>
<name>A0ABR9P401_9ACTN</name>